<evidence type="ECO:0000256" key="1">
    <source>
        <dbReference type="SAM" id="MobiDB-lite"/>
    </source>
</evidence>
<gene>
    <name evidence="2" type="primary">Necator_chrII.g5715</name>
    <name evidence="2" type="ORF">RB195_017922</name>
</gene>
<evidence type="ECO:0008006" key="4">
    <source>
        <dbReference type="Google" id="ProtNLM"/>
    </source>
</evidence>
<comment type="caution">
    <text evidence="2">The sequence shown here is derived from an EMBL/GenBank/DDBJ whole genome shotgun (WGS) entry which is preliminary data.</text>
</comment>
<reference evidence="2 3" key="1">
    <citation type="submission" date="2023-08" db="EMBL/GenBank/DDBJ databases">
        <title>A Necator americanus chromosomal reference genome.</title>
        <authorList>
            <person name="Ilik V."/>
            <person name="Petrzelkova K.J."/>
            <person name="Pardy F."/>
            <person name="Fuh T."/>
            <person name="Niatou-Singa F.S."/>
            <person name="Gouil Q."/>
            <person name="Baker L."/>
            <person name="Ritchie M.E."/>
            <person name="Jex A.R."/>
            <person name="Gazzola D."/>
            <person name="Li H."/>
            <person name="Toshio Fujiwara R."/>
            <person name="Zhan B."/>
            <person name="Aroian R.V."/>
            <person name="Pafco B."/>
            <person name="Schwarz E.M."/>
        </authorList>
    </citation>
    <scope>NUCLEOTIDE SEQUENCE [LARGE SCALE GENOMIC DNA]</scope>
    <source>
        <strain evidence="2 3">Aroian</strain>
        <tissue evidence="2">Whole animal</tissue>
    </source>
</reference>
<name>A0ABR1CAZ9_NECAM</name>
<feature type="region of interest" description="Disordered" evidence="1">
    <location>
        <begin position="1"/>
        <end position="20"/>
    </location>
</feature>
<organism evidence="2 3">
    <name type="scientific">Necator americanus</name>
    <name type="common">Human hookworm</name>
    <dbReference type="NCBI Taxonomy" id="51031"/>
    <lineage>
        <taxon>Eukaryota</taxon>
        <taxon>Metazoa</taxon>
        <taxon>Ecdysozoa</taxon>
        <taxon>Nematoda</taxon>
        <taxon>Chromadorea</taxon>
        <taxon>Rhabditida</taxon>
        <taxon>Rhabditina</taxon>
        <taxon>Rhabditomorpha</taxon>
        <taxon>Strongyloidea</taxon>
        <taxon>Ancylostomatidae</taxon>
        <taxon>Bunostominae</taxon>
        <taxon>Necator</taxon>
    </lineage>
</organism>
<protein>
    <recommendedName>
        <fullName evidence="4">BACK domain-containing protein</fullName>
    </recommendedName>
</protein>
<evidence type="ECO:0000313" key="2">
    <source>
        <dbReference type="EMBL" id="KAK6734426.1"/>
    </source>
</evidence>
<keyword evidence="3" id="KW-1185">Reference proteome</keyword>
<proteinExistence type="predicted"/>
<evidence type="ECO:0000313" key="3">
    <source>
        <dbReference type="Proteomes" id="UP001303046"/>
    </source>
</evidence>
<sequence>MQCHRLPSYRQGSADRTSPENYNRKTFLEIIRSVTTLIDEDAAAVCDSAVNWLLLAARPARKMPEPHRTWLYRYLPRTSPFDVCVRRRCEKVCRVLLQRQRRKLQQILFQGAMRGNMP</sequence>
<dbReference type="Proteomes" id="UP001303046">
    <property type="component" value="Unassembled WGS sequence"/>
</dbReference>
<dbReference type="EMBL" id="JAVFWL010000002">
    <property type="protein sequence ID" value="KAK6734426.1"/>
    <property type="molecule type" value="Genomic_DNA"/>
</dbReference>
<accession>A0ABR1CAZ9</accession>
<feature type="compositionally biased region" description="Polar residues" evidence="1">
    <location>
        <begin position="10"/>
        <end position="20"/>
    </location>
</feature>